<feature type="domain" description="PKD" evidence="1">
    <location>
        <begin position="63"/>
        <end position="107"/>
    </location>
</feature>
<dbReference type="RefSeq" id="WP_338398772.1">
    <property type="nucleotide sequence ID" value="NZ_AP025294.1"/>
</dbReference>
<protein>
    <recommendedName>
        <fullName evidence="1">PKD domain-containing protein</fullName>
    </recommendedName>
</protein>
<evidence type="ECO:0000259" key="1">
    <source>
        <dbReference type="PROSITE" id="PS50093"/>
    </source>
</evidence>
<evidence type="ECO:0000313" key="2">
    <source>
        <dbReference type="EMBL" id="BDD01178.1"/>
    </source>
</evidence>
<dbReference type="EMBL" id="AP025294">
    <property type="protein sequence ID" value="BDD01178.1"/>
    <property type="molecule type" value="Genomic_DNA"/>
</dbReference>
<geneLocation type="plasmid" evidence="2 3">
    <name>pPP2</name>
</geneLocation>
<dbReference type="InterPro" id="IPR035986">
    <property type="entry name" value="PKD_dom_sf"/>
</dbReference>
<dbReference type="InterPro" id="IPR000601">
    <property type="entry name" value="PKD_dom"/>
</dbReference>
<dbReference type="Gene3D" id="2.60.40.10">
    <property type="entry name" value="Immunoglobulins"/>
    <property type="match status" value="1"/>
</dbReference>
<gene>
    <name evidence="2" type="ORF">PEPS_34580</name>
</gene>
<keyword evidence="2" id="KW-0614">Plasmid</keyword>
<accession>A0ABM7VJL3</accession>
<keyword evidence="3" id="KW-1185">Reference proteome</keyword>
<sequence length="297" mass="33115">MNLRFFSYLVLLFGAIACSPHQPSKEDLGTPPTAEQVTYTTNAESENIYHFESTHPDAFISIWNLGNGVNIQGNTVEGIYPLKGDYEVALTIVTASGEATTTFKIDVNEDDYSLLDREDYNNLTGGIAYEDGKQWIIDQSVAGHLGLGPADADSPIWWGISLDDDRTGCGLYSDVYTFNIYGFEYHHHTDGRVYVNAGFSSDFPGAEDFYPEGSTDPAEMFAPYDSYDGGWRIEDRPDGKYLIVNGAGDKAWIGFYVRANQEYKVHSLTDDRMEISSIAADGNRWFHILRPLEGTDQ</sequence>
<reference evidence="2 3" key="1">
    <citation type="submission" date="2021-12" db="EMBL/GenBank/DDBJ databases">
        <title>Genome sequencing of bacteria with rrn-lacking chromosome and rrn-plasmid.</title>
        <authorList>
            <person name="Anda M."/>
            <person name="Iwasaki W."/>
        </authorList>
    </citation>
    <scope>NUCLEOTIDE SEQUENCE [LARGE SCALE GENOMIC DNA]</scope>
    <source>
        <strain evidence="2 3">NBRC 101262</strain>
        <plasmid evidence="2 3">pPP2</plasmid>
    </source>
</reference>
<dbReference type="InterPro" id="IPR013783">
    <property type="entry name" value="Ig-like_fold"/>
</dbReference>
<dbReference type="PROSITE" id="PS51257">
    <property type="entry name" value="PROKAR_LIPOPROTEIN"/>
    <property type="match status" value="1"/>
</dbReference>
<evidence type="ECO:0000313" key="3">
    <source>
        <dbReference type="Proteomes" id="UP001354989"/>
    </source>
</evidence>
<proteinExistence type="predicted"/>
<dbReference type="SUPFAM" id="SSF49299">
    <property type="entry name" value="PKD domain"/>
    <property type="match status" value="1"/>
</dbReference>
<dbReference type="Proteomes" id="UP001354989">
    <property type="component" value="Plasmid pPP2"/>
</dbReference>
<organism evidence="2 3">
    <name type="scientific">Persicobacter psychrovividus</name>
    <dbReference type="NCBI Taxonomy" id="387638"/>
    <lineage>
        <taxon>Bacteria</taxon>
        <taxon>Pseudomonadati</taxon>
        <taxon>Bacteroidota</taxon>
        <taxon>Cytophagia</taxon>
        <taxon>Cytophagales</taxon>
        <taxon>Persicobacteraceae</taxon>
        <taxon>Persicobacter</taxon>
    </lineage>
</organism>
<name>A0ABM7VJL3_9BACT</name>
<dbReference type="PROSITE" id="PS50093">
    <property type="entry name" value="PKD"/>
    <property type="match status" value="1"/>
</dbReference>